<evidence type="ECO:0000256" key="3">
    <source>
        <dbReference type="SAM" id="MobiDB-lite"/>
    </source>
</evidence>
<reference evidence="4 5" key="1">
    <citation type="submission" date="2024-02" db="EMBL/GenBank/DDBJ databases">
        <authorList>
            <person name="Vignale AGUSTIN F."/>
            <person name="Sosa J E."/>
            <person name="Modenutti C."/>
        </authorList>
    </citation>
    <scope>NUCLEOTIDE SEQUENCE [LARGE SCALE GENOMIC DNA]</scope>
</reference>
<dbReference type="Pfam" id="PF12854">
    <property type="entry name" value="PPR_1"/>
    <property type="match status" value="1"/>
</dbReference>
<dbReference type="InterPro" id="IPR011990">
    <property type="entry name" value="TPR-like_helical_dom_sf"/>
</dbReference>
<feature type="repeat" description="PPR" evidence="2">
    <location>
        <begin position="33"/>
        <end position="63"/>
    </location>
</feature>
<evidence type="ECO:0000256" key="1">
    <source>
        <dbReference type="ARBA" id="ARBA00022737"/>
    </source>
</evidence>
<evidence type="ECO:0000256" key="2">
    <source>
        <dbReference type="PROSITE-ProRule" id="PRU00708"/>
    </source>
</evidence>
<dbReference type="Gene3D" id="1.25.40.10">
    <property type="entry name" value="Tetratricopeptide repeat domain"/>
    <property type="match status" value="1"/>
</dbReference>
<dbReference type="PANTHER" id="PTHR47932:SF2">
    <property type="entry name" value="OS10G0484300 PROTEIN"/>
    <property type="match status" value="1"/>
</dbReference>
<accession>A0ABC8QN92</accession>
<protein>
    <recommendedName>
        <fullName evidence="6">Pentatricopeptide repeat-containing protein</fullName>
    </recommendedName>
</protein>
<dbReference type="PROSITE" id="PS51375">
    <property type="entry name" value="PPR"/>
    <property type="match status" value="1"/>
</dbReference>
<dbReference type="EMBL" id="CAUOFW020000336">
    <property type="protein sequence ID" value="CAK9134149.1"/>
    <property type="molecule type" value="Genomic_DNA"/>
</dbReference>
<dbReference type="Proteomes" id="UP001642360">
    <property type="component" value="Unassembled WGS sequence"/>
</dbReference>
<organism evidence="4 5">
    <name type="scientific">Ilex paraguariensis</name>
    <name type="common">yerba mate</name>
    <dbReference type="NCBI Taxonomy" id="185542"/>
    <lineage>
        <taxon>Eukaryota</taxon>
        <taxon>Viridiplantae</taxon>
        <taxon>Streptophyta</taxon>
        <taxon>Embryophyta</taxon>
        <taxon>Tracheophyta</taxon>
        <taxon>Spermatophyta</taxon>
        <taxon>Magnoliopsida</taxon>
        <taxon>eudicotyledons</taxon>
        <taxon>Gunneridae</taxon>
        <taxon>Pentapetalae</taxon>
        <taxon>asterids</taxon>
        <taxon>campanulids</taxon>
        <taxon>Aquifoliales</taxon>
        <taxon>Aquifoliaceae</taxon>
        <taxon>Ilex</taxon>
    </lineage>
</organism>
<evidence type="ECO:0000313" key="5">
    <source>
        <dbReference type="Proteomes" id="UP001642360"/>
    </source>
</evidence>
<keyword evidence="1" id="KW-0677">Repeat</keyword>
<evidence type="ECO:0008006" key="6">
    <source>
        <dbReference type="Google" id="ProtNLM"/>
    </source>
</evidence>
<evidence type="ECO:0000313" key="4">
    <source>
        <dbReference type="EMBL" id="CAK9134149.1"/>
    </source>
</evidence>
<keyword evidence="5" id="KW-1185">Reference proteome</keyword>
<sequence>MHIAVIYGLSGENDFDLAWDVLNEMEGQGCEADVISYTVIIGGPCREGKLVEAIELFEDMWRQIGDKKVLNGQFWIVWPEEINIIDVGTWRMVISMVCYKDKLPNACDFVDPLIGMRLGTFSRLKLVMGNYPYDVPRLNLTTEVAAPIERNLLTTAIVISLEFHLGDPTKPKKEGGGGGGVCYAPSLEARKLLSIQTEEVPTLDGNRVLSPLPKGTTPLSSLSGKVHAVASDERQMDRVLQSVPSPGVGH</sequence>
<feature type="region of interest" description="Disordered" evidence="3">
    <location>
        <begin position="204"/>
        <end position="250"/>
    </location>
</feature>
<dbReference type="AlphaFoldDB" id="A0ABC8QN92"/>
<comment type="caution">
    <text evidence="4">The sequence shown here is derived from an EMBL/GenBank/DDBJ whole genome shotgun (WGS) entry which is preliminary data.</text>
</comment>
<dbReference type="PANTHER" id="PTHR47932">
    <property type="entry name" value="ATPASE EXPRESSION PROTEIN 3"/>
    <property type="match status" value="1"/>
</dbReference>
<dbReference type="InterPro" id="IPR002885">
    <property type="entry name" value="PPR_rpt"/>
</dbReference>
<proteinExistence type="predicted"/>
<name>A0ABC8QN92_9AQUA</name>
<gene>
    <name evidence="4" type="ORF">ILEXP_LOCUS1081</name>
</gene>
<dbReference type="NCBIfam" id="TIGR00756">
    <property type="entry name" value="PPR"/>
    <property type="match status" value="2"/>
</dbReference>